<evidence type="ECO:0000259" key="11">
    <source>
        <dbReference type="PROSITE" id="PS50893"/>
    </source>
</evidence>
<dbReference type="SUPFAM" id="SSF52540">
    <property type="entry name" value="P-loop containing nucleoside triphosphate hydrolases"/>
    <property type="match status" value="2"/>
</dbReference>
<keyword evidence="9" id="KW-1278">Translocase</keyword>
<dbReference type="CDD" id="cd03215">
    <property type="entry name" value="ABC_Carb_Monos_II"/>
    <property type="match status" value="1"/>
</dbReference>
<dbReference type="PANTHER" id="PTHR43790:SF6">
    <property type="entry name" value="ARABINOSE IMPORT ATP-BINDING PROTEIN ARAG"/>
    <property type="match status" value="1"/>
</dbReference>
<accession>A0AA41Z228</accession>
<keyword evidence="5" id="KW-0762">Sugar transport</keyword>
<dbReference type="Proteomes" id="UP001165667">
    <property type="component" value="Unassembled WGS sequence"/>
</dbReference>
<evidence type="ECO:0000256" key="3">
    <source>
        <dbReference type="ARBA" id="ARBA00022475"/>
    </source>
</evidence>
<evidence type="ECO:0000256" key="9">
    <source>
        <dbReference type="ARBA" id="ARBA00022967"/>
    </source>
</evidence>
<evidence type="ECO:0000256" key="1">
    <source>
        <dbReference type="ARBA" id="ARBA00004202"/>
    </source>
</evidence>
<dbReference type="GO" id="GO:0016887">
    <property type="term" value="F:ATP hydrolysis activity"/>
    <property type="evidence" value="ECO:0007669"/>
    <property type="project" value="InterPro"/>
</dbReference>
<proteinExistence type="predicted"/>
<keyword evidence="4" id="KW-0997">Cell inner membrane</keyword>
<evidence type="ECO:0000313" key="13">
    <source>
        <dbReference type="Proteomes" id="UP001165667"/>
    </source>
</evidence>
<keyword evidence="6" id="KW-0677">Repeat</keyword>
<dbReference type="Pfam" id="PF00005">
    <property type="entry name" value="ABC_tran"/>
    <property type="match status" value="2"/>
</dbReference>
<feature type="domain" description="ABC transporter" evidence="11">
    <location>
        <begin position="256"/>
        <end position="498"/>
    </location>
</feature>
<comment type="subcellular location">
    <subcellularLocation>
        <location evidence="1">Cell membrane</location>
        <topology evidence="1">Peripheral membrane protein</topology>
    </subcellularLocation>
</comment>
<dbReference type="InterPro" id="IPR003439">
    <property type="entry name" value="ABC_transporter-like_ATP-bd"/>
</dbReference>
<keyword evidence="2" id="KW-0813">Transport</keyword>
<dbReference type="CDD" id="cd03216">
    <property type="entry name" value="ABC_Carb_Monos_I"/>
    <property type="match status" value="1"/>
</dbReference>
<evidence type="ECO:0000256" key="4">
    <source>
        <dbReference type="ARBA" id="ARBA00022519"/>
    </source>
</evidence>
<keyword evidence="3" id="KW-1003">Cell membrane</keyword>
<evidence type="ECO:0000313" key="12">
    <source>
        <dbReference type="EMBL" id="MCW6507857.1"/>
    </source>
</evidence>
<protein>
    <submittedName>
        <fullName evidence="12">L-arabinose ABC transporter ATP-binding protein AraG</fullName>
    </submittedName>
</protein>
<dbReference type="FunFam" id="3.40.50.300:FF:000127">
    <property type="entry name" value="Ribose import ATP-binding protein RbsA"/>
    <property type="match status" value="1"/>
</dbReference>
<organism evidence="12 13">
    <name type="scientific">Lichenifustis flavocetrariae</name>
    <dbReference type="NCBI Taxonomy" id="2949735"/>
    <lineage>
        <taxon>Bacteria</taxon>
        <taxon>Pseudomonadati</taxon>
        <taxon>Pseudomonadota</taxon>
        <taxon>Alphaproteobacteria</taxon>
        <taxon>Hyphomicrobiales</taxon>
        <taxon>Lichenihabitantaceae</taxon>
        <taxon>Lichenifustis</taxon>
    </lineage>
</organism>
<dbReference type="InterPro" id="IPR003593">
    <property type="entry name" value="AAA+_ATPase"/>
</dbReference>
<keyword evidence="7" id="KW-0547">Nucleotide-binding</keyword>
<dbReference type="GO" id="GO:0005886">
    <property type="term" value="C:plasma membrane"/>
    <property type="evidence" value="ECO:0007669"/>
    <property type="project" value="UniProtKB-SubCell"/>
</dbReference>
<keyword evidence="8 12" id="KW-0067">ATP-binding</keyword>
<reference evidence="12" key="1">
    <citation type="submission" date="2022-05" db="EMBL/GenBank/DDBJ databases">
        <authorList>
            <person name="Pankratov T."/>
        </authorList>
    </citation>
    <scope>NUCLEOTIDE SEQUENCE</scope>
    <source>
        <strain evidence="12">BP6-180914</strain>
    </source>
</reference>
<comment type="caution">
    <text evidence="12">The sequence shown here is derived from an EMBL/GenBank/DDBJ whole genome shotgun (WGS) entry which is preliminary data.</text>
</comment>
<keyword evidence="13" id="KW-1185">Reference proteome</keyword>
<sequence length="501" mass="53370">MDAASPVLRVDNIAKGFPGVRALKGVSFTVPAGTVHGLLGENGAGKSTFIKILGGDYRADEGTITMGGTPFSPATVKEAMAAGIAVVHQELQLVPELTVGENLTLGRFPNRGGIVSFRALHERAESALAAVGGGIGSRTKVARLSIGQRQMVEIAKAVMEDAKVIALDEPTSSLSANESDVLFRLIDSLRARGKIILYVSHRLDEVFRLCDGATVLRDGHVAAHFASMAGVTRDEIVRRMVGREIKDIWGWRARQLREEVLAVRDLSGARLPAPASFSIAAGEILGFFGLVGAGRSELLRLVYGADMRQGGTVTLAGEPVVATPKGAIGVGLVMCPEDRKADGIVQGRSVAENIVISTRRHFSRFGLIDSAREASVANGFIEKLRVRTPSRKQDIVNLSGGNQQKTILARWLAEPALKVLLVDEPTRGIDVGAKAEIYAILYDLAEKGLAVGVVSSELPEVMGICDRILVMREGRVVAEFLRGSFDEHAILAAALPGDHDP</sequence>
<evidence type="ECO:0000256" key="10">
    <source>
        <dbReference type="ARBA" id="ARBA00023136"/>
    </source>
</evidence>
<name>A0AA41Z228_9HYPH</name>
<dbReference type="Gene3D" id="3.40.50.300">
    <property type="entry name" value="P-loop containing nucleotide triphosphate hydrolases"/>
    <property type="match status" value="2"/>
</dbReference>
<gene>
    <name evidence="12" type="primary">araG</name>
    <name evidence="12" type="ORF">M8523_07475</name>
</gene>
<dbReference type="RefSeq" id="WP_282584228.1">
    <property type="nucleotide sequence ID" value="NZ_JAMOIM010000004.1"/>
</dbReference>
<dbReference type="InterPro" id="IPR050107">
    <property type="entry name" value="ABC_carbohydrate_import_ATPase"/>
</dbReference>
<keyword evidence="10" id="KW-0472">Membrane</keyword>
<evidence type="ECO:0000256" key="7">
    <source>
        <dbReference type="ARBA" id="ARBA00022741"/>
    </source>
</evidence>
<dbReference type="GO" id="GO:0005524">
    <property type="term" value="F:ATP binding"/>
    <property type="evidence" value="ECO:0007669"/>
    <property type="project" value="UniProtKB-KW"/>
</dbReference>
<feature type="domain" description="ABC transporter" evidence="11">
    <location>
        <begin position="8"/>
        <end position="243"/>
    </location>
</feature>
<dbReference type="EMBL" id="JAMOIM010000004">
    <property type="protein sequence ID" value="MCW6507857.1"/>
    <property type="molecule type" value="Genomic_DNA"/>
</dbReference>
<dbReference type="PANTHER" id="PTHR43790">
    <property type="entry name" value="CARBOHYDRATE TRANSPORT ATP-BINDING PROTEIN MG119-RELATED"/>
    <property type="match status" value="1"/>
</dbReference>
<dbReference type="NCBIfam" id="NF008442">
    <property type="entry name" value="PRK11288.1"/>
    <property type="match status" value="1"/>
</dbReference>
<evidence type="ECO:0000256" key="6">
    <source>
        <dbReference type="ARBA" id="ARBA00022737"/>
    </source>
</evidence>
<evidence type="ECO:0000256" key="5">
    <source>
        <dbReference type="ARBA" id="ARBA00022597"/>
    </source>
</evidence>
<evidence type="ECO:0000256" key="2">
    <source>
        <dbReference type="ARBA" id="ARBA00022448"/>
    </source>
</evidence>
<dbReference type="SMART" id="SM00382">
    <property type="entry name" value="AAA"/>
    <property type="match status" value="2"/>
</dbReference>
<dbReference type="PROSITE" id="PS50893">
    <property type="entry name" value="ABC_TRANSPORTER_2"/>
    <property type="match status" value="2"/>
</dbReference>
<dbReference type="InterPro" id="IPR027417">
    <property type="entry name" value="P-loop_NTPase"/>
</dbReference>
<evidence type="ECO:0000256" key="8">
    <source>
        <dbReference type="ARBA" id="ARBA00022840"/>
    </source>
</evidence>
<dbReference type="AlphaFoldDB" id="A0AA41Z228"/>